<keyword evidence="1" id="KW-0472">Membrane</keyword>
<sequence>MADNSEPASKQEVQLLQTAVQVLQMAVQVLQKTESASQKDEQAQKKSFLEGAKILYGTLEKLFFTWLVMLGSVAAFSWQKGASLLPDDRNVVVVVMVVLFLLAFFNVLLMGRVLQRIKSCDP</sequence>
<gene>
    <name evidence="2" type="ORF">H9847_10905</name>
</gene>
<accession>A0A948X2D0</accession>
<proteinExistence type="predicted"/>
<evidence type="ECO:0000313" key="2">
    <source>
        <dbReference type="EMBL" id="MBU3845351.1"/>
    </source>
</evidence>
<comment type="caution">
    <text evidence="2">The sequence shown here is derived from an EMBL/GenBank/DDBJ whole genome shotgun (WGS) entry which is preliminary data.</text>
</comment>
<evidence type="ECO:0000256" key="1">
    <source>
        <dbReference type="SAM" id="Phobius"/>
    </source>
</evidence>
<dbReference type="EMBL" id="JAHLFE010000226">
    <property type="protein sequence ID" value="MBU3845351.1"/>
    <property type="molecule type" value="Genomic_DNA"/>
</dbReference>
<dbReference type="AlphaFoldDB" id="A0A948X2D0"/>
<evidence type="ECO:0000313" key="3">
    <source>
        <dbReference type="Proteomes" id="UP000733611"/>
    </source>
</evidence>
<reference evidence="2" key="2">
    <citation type="submission" date="2021-04" db="EMBL/GenBank/DDBJ databases">
        <authorList>
            <person name="Gilroy R."/>
        </authorList>
    </citation>
    <scope>NUCLEOTIDE SEQUENCE</scope>
    <source>
        <strain evidence="2">378</strain>
    </source>
</reference>
<organism evidence="2 3">
    <name type="scientific">Candidatus Anaerobiospirillum pullicola</name>
    <dbReference type="NCBI Taxonomy" id="2838451"/>
    <lineage>
        <taxon>Bacteria</taxon>
        <taxon>Pseudomonadati</taxon>
        <taxon>Pseudomonadota</taxon>
        <taxon>Gammaproteobacteria</taxon>
        <taxon>Aeromonadales</taxon>
        <taxon>Succinivibrionaceae</taxon>
        <taxon>Anaerobiospirillum</taxon>
    </lineage>
</organism>
<feature type="transmembrane region" description="Helical" evidence="1">
    <location>
        <begin position="62"/>
        <end position="79"/>
    </location>
</feature>
<protein>
    <submittedName>
        <fullName evidence="2">Uncharacterized protein</fullName>
    </submittedName>
</protein>
<reference evidence="2" key="1">
    <citation type="journal article" date="2021" name="PeerJ">
        <title>Extensive microbial diversity within the chicken gut microbiome revealed by metagenomics and culture.</title>
        <authorList>
            <person name="Gilroy R."/>
            <person name="Ravi A."/>
            <person name="Getino M."/>
            <person name="Pursley I."/>
            <person name="Horton D.L."/>
            <person name="Alikhan N.F."/>
            <person name="Baker D."/>
            <person name="Gharbi K."/>
            <person name="Hall N."/>
            <person name="Watson M."/>
            <person name="Adriaenssens E.M."/>
            <person name="Foster-Nyarko E."/>
            <person name="Jarju S."/>
            <person name="Secka A."/>
            <person name="Antonio M."/>
            <person name="Oren A."/>
            <person name="Chaudhuri R.R."/>
            <person name="La Ragione R."/>
            <person name="Hildebrand F."/>
            <person name="Pallen M.J."/>
        </authorList>
    </citation>
    <scope>NUCLEOTIDE SEQUENCE</scope>
    <source>
        <strain evidence="2">378</strain>
    </source>
</reference>
<name>A0A948X2D0_9GAMM</name>
<dbReference type="Proteomes" id="UP000733611">
    <property type="component" value="Unassembled WGS sequence"/>
</dbReference>
<feature type="transmembrane region" description="Helical" evidence="1">
    <location>
        <begin position="91"/>
        <end position="109"/>
    </location>
</feature>
<keyword evidence="1" id="KW-0812">Transmembrane</keyword>
<keyword evidence="1" id="KW-1133">Transmembrane helix</keyword>